<dbReference type="Gene3D" id="3.30.420.40">
    <property type="match status" value="2"/>
</dbReference>
<reference evidence="2 3" key="1">
    <citation type="submission" date="2016-02" db="EMBL/GenBank/DDBJ databases">
        <authorList>
            <person name="Wen L."/>
            <person name="He K."/>
            <person name="Yang H."/>
        </authorList>
    </citation>
    <scope>NUCLEOTIDE SEQUENCE [LARGE SCALE GENOMIC DNA]</scope>
    <source>
        <strain evidence="2 3">CV41</strain>
    </source>
</reference>
<dbReference type="EMBL" id="LSZP01000020">
    <property type="protein sequence ID" value="KXU36713.1"/>
    <property type="molecule type" value="Genomic_DNA"/>
</dbReference>
<gene>
    <name evidence="2" type="ORF">AXK12_02865</name>
</gene>
<accession>A0A139SQ91</accession>
<dbReference type="STRING" id="1548208.AXK12_02865"/>
<protein>
    <recommendedName>
        <fullName evidence="1">ATPase BadF/BadG/BcrA/BcrD type domain-containing protein</fullName>
    </recommendedName>
</protein>
<dbReference type="Proteomes" id="UP000071392">
    <property type="component" value="Unassembled WGS sequence"/>
</dbReference>
<evidence type="ECO:0000259" key="1">
    <source>
        <dbReference type="Pfam" id="PF01869"/>
    </source>
</evidence>
<keyword evidence="3" id="KW-1185">Reference proteome</keyword>
<evidence type="ECO:0000313" key="2">
    <source>
        <dbReference type="EMBL" id="KXU36713.1"/>
    </source>
</evidence>
<dbReference type="InterPro" id="IPR002731">
    <property type="entry name" value="ATPase_BadF"/>
</dbReference>
<dbReference type="OrthoDB" id="9772633at2"/>
<dbReference type="RefSeq" id="WP_068711149.1">
    <property type="nucleotide sequence ID" value="NZ_LSZP01000020.1"/>
</dbReference>
<dbReference type="PANTHER" id="PTHR43190">
    <property type="entry name" value="N-ACETYL-D-GLUCOSAMINE KINASE"/>
    <property type="match status" value="1"/>
</dbReference>
<dbReference type="InterPro" id="IPR052519">
    <property type="entry name" value="Euk-type_GlcNAc_Kinase"/>
</dbReference>
<organism evidence="2 3">
    <name type="scientific">Cephaloticoccus capnophilus</name>
    <dbReference type="NCBI Taxonomy" id="1548208"/>
    <lineage>
        <taxon>Bacteria</taxon>
        <taxon>Pseudomonadati</taxon>
        <taxon>Verrucomicrobiota</taxon>
        <taxon>Opitutia</taxon>
        <taxon>Opitutales</taxon>
        <taxon>Opitutaceae</taxon>
        <taxon>Cephaloticoccus</taxon>
    </lineage>
</organism>
<feature type="domain" description="ATPase BadF/BadG/BcrA/BcrD type" evidence="1">
    <location>
        <begin position="13"/>
        <end position="258"/>
    </location>
</feature>
<name>A0A139SQ91_9BACT</name>
<dbReference type="PANTHER" id="PTHR43190:SF3">
    <property type="entry name" value="N-ACETYL-D-GLUCOSAMINE KINASE"/>
    <property type="match status" value="1"/>
</dbReference>
<sequence length="318" mass="32943">MPQNPTTPNSLRLGIDGGGTKTDFILVDAQGELLGQRRAPGSSPSLGNADTITQLIAENIHALIQSTGSTLAISHCCLCMAGSRLFWQDFAKTLAQRLPQLGQVHAFDDSIPILELATASGPGLALHSGTGSFIAARAPDGTAHYAGGLGWRIGDPGSAQDLGRRAAERALGEAQGWATASPLGRAVCAAIRAHHIDSLLREIYAEDGSHNTPAALAQLSPLVTEHAAQADAAAITILRDSVSALAQIAKAVSERLFGKESPPKDAPTAAAIPVGLSGPILRSTLAQQTIAETLGPTHPLHPITDAPLEGLRRLLARL</sequence>
<dbReference type="InterPro" id="IPR043129">
    <property type="entry name" value="ATPase_NBD"/>
</dbReference>
<dbReference type="AlphaFoldDB" id="A0A139SQ91"/>
<proteinExistence type="predicted"/>
<evidence type="ECO:0000313" key="3">
    <source>
        <dbReference type="Proteomes" id="UP000071392"/>
    </source>
</evidence>
<dbReference type="SUPFAM" id="SSF53067">
    <property type="entry name" value="Actin-like ATPase domain"/>
    <property type="match status" value="2"/>
</dbReference>
<dbReference type="Pfam" id="PF01869">
    <property type="entry name" value="BcrAD_BadFG"/>
    <property type="match status" value="1"/>
</dbReference>
<comment type="caution">
    <text evidence="2">The sequence shown here is derived from an EMBL/GenBank/DDBJ whole genome shotgun (WGS) entry which is preliminary data.</text>
</comment>